<organism evidence="1 2">
    <name type="scientific">Podospora aff. communis PSN243</name>
    <dbReference type="NCBI Taxonomy" id="3040156"/>
    <lineage>
        <taxon>Eukaryota</taxon>
        <taxon>Fungi</taxon>
        <taxon>Dikarya</taxon>
        <taxon>Ascomycota</taxon>
        <taxon>Pezizomycotina</taxon>
        <taxon>Sordariomycetes</taxon>
        <taxon>Sordariomycetidae</taxon>
        <taxon>Sordariales</taxon>
        <taxon>Podosporaceae</taxon>
        <taxon>Podospora</taxon>
    </lineage>
</organism>
<sequence length="425" mass="47980">MMAQPFPAASIIPRCPHHQNLTLLRFLGYGVTPKSQRIFLSTANPLQGYTGTIPHGFQHCRAMASEPRDHVFGVLGFKFFSLPIRIDYSAPVRDVFTTFLAACLNVNTSLASEILRYSGSGTNWRGQNQHNLPSWAEDFSQSLRRYIGYSNVNAGLGLPSQAVPYTIDLNTGTLSIPCIQCDVVEQVQGNLPEYPEDWDSRFSEFFSYVWEVIRNYDDRVFDGGTSPIEAIARVLHDDEMADPSTTHRILPNHLEFIVFFLVYRLIQRIPDKAEFLERFGLETGRDSFLPSFYSAFPFLDRRLAPAPLRDDSLDEEQISRKLWENAECSVIIRAWLRTQKETVESRCLFFHTANGRLGKGPPGMVATDMLYISPVSNHVLVVRCRPEGGVTYVGPAFVLGLSHGEASEMFANGTLEGEFEWLCIF</sequence>
<comment type="caution">
    <text evidence="1">The sequence shown here is derived from an EMBL/GenBank/DDBJ whole genome shotgun (WGS) entry which is preliminary data.</text>
</comment>
<dbReference type="PANTHER" id="PTHR24148:SF73">
    <property type="entry name" value="HET DOMAIN PROTEIN (AFU_ORTHOLOGUE AFUA_8G01020)"/>
    <property type="match status" value="1"/>
</dbReference>
<reference evidence="1" key="1">
    <citation type="journal article" date="2023" name="Mol. Phylogenet. Evol.">
        <title>Genome-scale phylogeny and comparative genomics of the fungal order Sordariales.</title>
        <authorList>
            <person name="Hensen N."/>
            <person name="Bonometti L."/>
            <person name="Westerberg I."/>
            <person name="Brannstrom I.O."/>
            <person name="Guillou S."/>
            <person name="Cros-Aarteil S."/>
            <person name="Calhoun S."/>
            <person name="Haridas S."/>
            <person name="Kuo A."/>
            <person name="Mondo S."/>
            <person name="Pangilinan J."/>
            <person name="Riley R."/>
            <person name="LaButti K."/>
            <person name="Andreopoulos B."/>
            <person name="Lipzen A."/>
            <person name="Chen C."/>
            <person name="Yan M."/>
            <person name="Daum C."/>
            <person name="Ng V."/>
            <person name="Clum A."/>
            <person name="Steindorff A."/>
            <person name="Ohm R.A."/>
            <person name="Martin F."/>
            <person name="Silar P."/>
            <person name="Natvig D.O."/>
            <person name="Lalanne C."/>
            <person name="Gautier V."/>
            <person name="Ament-Velasquez S.L."/>
            <person name="Kruys A."/>
            <person name="Hutchinson M.I."/>
            <person name="Powell A.J."/>
            <person name="Barry K."/>
            <person name="Miller A.N."/>
            <person name="Grigoriev I.V."/>
            <person name="Debuchy R."/>
            <person name="Gladieux P."/>
            <person name="Hiltunen Thoren M."/>
            <person name="Johannesson H."/>
        </authorList>
    </citation>
    <scope>NUCLEOTIDE SEQUENCE</scope>
    <source>
        <strain evidence="1">PSN243</strain>
    </source>
</reference>
<reference evidence="1" key="2">
    <citation type="submission" date="2023-05" db="EMBL/GenBank/DDBJ databases">
        <authorList>
            <consortium name="Lawrence Berkeley National Laboratory"/>
            <person name="Steindorff A."/>
            <person name="Hensen N."/>
            <person name="Bonometti L."/>
            <person name="Westerberg I."/>
            <person name="Brannstrom I.O."/>
            <person name="Guillou S."/>
            <person name="Cros-Aarteil S."/>
            <person name="Calhoun S."/>
            <person name="Haridas S."/>
            <person name="Kuo A."/>
            <person name="Mondo S."/>
            <person name="Pangilinan J."/>
            <person name="Riley R."/>
            <person name="Labutti K."/>
            <person name="Andreopoulos B."/>
            <person name="Lipzen A."/>
            <person name="Chen C."/>
            <person name="Yanf M."/>
            <person name="Daum C."/>
            <person name="Ng V."/>
            <person name="Clum A."/>
            <person name="Ohm R."/>
            <person name="Martin F."/>
            <person name="Silar P."/>
            <person name="Natvig D."/>
            <person name="Lalanne C."/>
            <person name="Gautier V."/>
            <person name="Ament-Velasquez S.L."/>
            <person name="Kruys A."/>
            <person name="Hutchinson M.I."/>
            <person name="Powell A.J."/>
            <person name="Barry K."/>
            <person name="Miller A.N."/>
            <person name="Grigoriev I.V."/>
            <person name="Debuchy R."/>
            <person name="Gladieux P."/>
            <person name="Thoren M.H."/>
            <person name="Johannesson H."/>
        </authorList>
    </citation>
    <scope>NUCLEOTIDE SEQUENCE</scope>
    <source>
        <strain evidence="1">PSN243</strain>
    </source>
</reference>
<evidence type="ECO:0000313" key="1">
    <source>
        <dbReference type="EMBL" id="KAK4454434.1"/>
    </source>
</evidence>
<gene>
    <name evidence="1" type="ORF">QBC34DRAFT_393413</name>
</gene>
<dbReference type="Proteomes" id="UP001321760">
    <property type="component" value="Unassembled WGS sequence"/>
</dbReference>
<dbReference type="InterPro" id="IPR052895">
    <property type="entry name" value="HetReg/Transcr_Mod"/>
</dbReference>
<keyword evidence="2" id="KW-1185">Reference proteome</keyword>
<name>A0AAV9H392_9PEZI</name>
<dbReference type="AlphaFoldDB" id="A0AAV9H392"/>
<protein>
    <submittedName>
        <fullName evidence="1">Uncharacterized protein</fullName>
    </submittedName>
</protein>
<evidence type="ECO:0000313" key="2">
    <source>
        <dbReference type="Proteomes" id="UP001321760"/>
    </source>
</evidence>
<dbReference type="EMBL" id="MU865917">
    <property type="protein sequence ID" value="KAK4454434.1"/>
    <property type="molecule type" value="Genomic_DNA"/>
</dbReference>
<proteinExistence type="predicted"/>
<accession>A0AAV9H392</accession>
<dbReference type="PANTHER" id="PTHR24148">
    <property type="entry name" value="ANKYRIN REPEAT DOMAIN-CONTAINING PROTEIN 39 HOMOLOG-RELATED"/>
    <property type="match status" value="1"/>
</dbReference>